<dbReference type="InterPro" id="IPR029787">
    <property type="entry name" value="Nucleotide_cyclase"/>
</dbReference>
<evidence type="ECO:0000256" key="1">
    <source>
        <dbReference type="ARBA" id="ARBA00004370"/>
    </source>
</evidence>
<evidence type="ECO:0000256" key="2">
    <source>
        <dbReference type="ARBA" id="ARBA00022553"/>
    </source>
</evidence>
<dbReference type="PROSITE" id="PS50113">
    <property type="entry name" value="PAC"/>
    <property type="match status" value="1"/>
</dbReference>
<evidence type="ECO:0000256" key="8">
    <source>
        <dbReference type="SAM" id="Phobius"/>
    </source>
</evidence>
<evidence type="ECO:0000259" key="11">
    <source>
        <dbReference type="PROSITE" id="PS50887"/>
    </source>
</evidence>
<dbReference type="CDD" id="cd00130">
    <property type="entry name" value="PAS"/>
    <property type="match status" value="1"/>
</dbReference>
<keyword evidence="12" id="KW-0378">Hydrolase</keyword>
<dbReference type="PROSITE" id="PS50887">
    <property type="entry name" value="GGDEF"/>
    <property type="match status" value="1"/>
</dbReference>
<feature type="domain" description="PAC" evidence="10">
    <location>
        <begin position="435"/>
        <end position="487"/>
    </location>
</feature>
<dbReference type="Pfam" id="PF00990">
    <property type="entry name" value="GGDEF"/>
    <property type="match status" value="1"/>
</dbReference>
<dbReference type="SUPFAM" id="SSF55073">
    <property type="entry name" value="Nucleotide cyclase"/>
    <property type="match status" value="1"/>
</dbReference>
<dbReference type="GO" id="GO:0000160">
    <property type="term" value="P:phosphorelay signal transduction system"/>
    <property type="evidence" value="ECO:0007669"/>
    <property type="project" value="UniProtKB-KW"/>
</dbReference>
<dbReference type="GO" id="GO:0005524">
    <property type="term" value="F:ATP binding"/>
    <property type="evidence" value="ECO:0007669"/>
    <property type="project" value="UniProtKB-KW"/>
</dbReference>
<reference evidence="12" key="1">
    <citation type="submission" date="2016-10" db="EMBL/GenBank/DDBJ databases">
        <title>Sequence of Gallionella enrichment culture.</title>
        <authorList>
            <person name="Poehlein A."/>
            <person name="Muehling M."/>
            <person name="Daniel R."/>
        </authorList>
    </citation>
    <scope>NUCLEOTIDE SEQUENCE</scope>
</reference>
<dbReference type="AlphaFoldDB" id="A0A1J5SLR7"/>
<evidence type="ECO:0000256" key="3">
    <source>
        <dbReference type="ARBA" id="ARBA00022679"/>
    </source>
</evidence>
<organism evidence="12">
    <name type="scientific">mine drainage metagenome</name>
    <dbReference type="NCBI Taxonomy" id="410659"/>
    <lineage>
        <taxon>unclassified sequences</taxon>
        <taxon>metagenomes</taxon>
        <taxon>ecological metagenomes</taxon>
    </lineage>
</organism>
<protein>
    <submittedName>
        <fullName evidence="12">Cyclic di-GMP phosphodiesterase Gmr</fullName>
        <ecNumber evidence="12">3.1.4.52</ecNumber>
    </submittedName>
</protein>
<dbReference type="SUPFAM" id="SSF55785">
    <property type="entry name" value="PYP-like sensor domain (PAS domain)"/>
    <property type="match status" value="1"/>
</dbReference>
<dbReference type="SMART" id="SM00267">
    <property type="entry name" value="GGDEF"/>
    <property type="match status" value="1"/>
</dbReference>
<dbReference type="InterPro" id="IPR048760">
    <property type="entry name" value="VP0354-like_sensor_dom"/>
</dbReference>
<dbReference type="InterPro" id="IPR035965">
    <property type="entry name" value="PAS-like_dom_sf"/>
</dbReference>
<dbReference type="InterPro" id="IPR000014">
    <property type="entry name" value="PAS"/>
</dbReference>
<keyword evidence="5" id="KW-0418">Kinase</keyword>
<dbReference type="Gene3D" id="3.30.70.270">
    <property type="match status" value="1"/>
</dbReference>
<keyword evidence="4" id="KW-0547">Nucleotide-binding</keyword>
<dbReference type="InterPro" id="IPR000160">
    <property type="entry name" value="GGDEF_dom"/>
</dbReference>
<gene>
    <name evidence="12" type="primary">gmr_97</name>
    <name evidence="12" type="ORF">GALL_169700</name>
</gene>
<dbReference type="Pfam" id="PF21623">
    <property type="entry name" value="HK_sensor_dom_bact"/>
    <property type="match status" value="1"/>
</dbReference>
<keyword evidence="8" id="KW-0812">Transmembrane</keyword>
<feature type="domain" description="PAS" evidence="9">
    <location>
        <begin position="362"/>
        <end position="408"/>
    </location>
</feature>
<keyword evidence="2" id="KW-0597">Phosphoprotein</keyword>
<dbReference type="PANTHER" id="PTHR46663:SF3">
    <property type="entry name" value="SLL0267 PROTEIN"/>
    <property type="match status" value="1"/>
</dbReference>
<dbReference type="SUPFAM" id="SSF103190">
    <property type="entry name" value="Sensory domain-like"/>
    <property type="match status" value="2"/>
</dbReference>
<dbReference type="Pfam" id="PF13426">
    <property type="entry name" value="PAS_9"/>
    <property type="match status" value="1"/>
</dbReference>
<evidence type="ECO:0000259" key="9">
    <source>
        <dbReference type="PROSITE" id="PS50112"/>
    </source>
</evidence>
<dbReference type="EMBL" id="MLJW01000089">
    <property type="protein sequence ID" value="OIR01006.1"/>
    <property type="molecule type" value="Genomic_DNA"/>
</dbReference>
<accession>A0A1J5SLR7</accession>
<dbReference type="NCBIfam" id="TIGR00254">
    <property type="entry name" value="GGDEF"/>
    <property type="match status" value="1"/>
</dbReference>
<dbReference type="PANTHER" id="PTHR46663">
    <property type="entry name" value="DIGUANYLATE CYCLASE DGCT-RELATED"/>
    <property type="match status" value="1"/>
</dbReference>
<evidence type="ECO:0000256" key="7">
    <source>
        <dbReference type="ARBA" id="ARBA00023012"/>
    </source>
</evidence>
<comment type="subcellular location">
    <subcellularLocation>
        <location evidence="1">Membrane</location>
    </subcellularLocation>
</comment>
<dbReference type="InterPro" id="IPR000700">
    <property type="entry name" value="PAS-assoc_C"/>
</dbReference>
<proteinExistence type="predicted"/>
<comment type="caution">
    <text evidence="12">The sequence shown here is derived from an EMBL/GenBank/DDBJ whole genome shotgun (WGS) entry which is preliminary data.</text>
</comment>
<dbReference type="FunFam" id="3.30.70.270:FF:000001">
    <property type="entry name" value="Diguanylate cyclase domain protein"/>
    <property type="match status" value="1"/>
</dbReference>
<dbReference type="NCBIfam" id="TIGR00229">
    <property type="entry name" value="sensory_box"/>
    <property type="match status" value="1"/>
</dbReference>
<dbReference type="PROSITE" id="PS50112">
    <property type="entry name" value="PAS"/>
    <property type="match status" value="1"/>
</dbReference>
<evidence type="ECO:0000259" key="10">
    <source>
        <dbReference type="PROSITE" id="PS50113"/>
    </source>
</evidence>
<dbReference type="Gene3D" id="3.30.450.20">
    <property type="entry name" value="PAS domain"/>
    <property type="match status" value="3"/>
</dbReference>
<keyword evidence="8" id="KW-0472">Membrane</keyword>
<dbReference type="SMART" id="SM00091">
    <property type="entry name" value="PAS"/>
    <property type="match status" value="1"/>
</dbReference>
<evidence type="ECO:0000256" key="5">
    <source>
        <dbReference type="ARBA" id="ARBA00022777"/>
    </source>
</evidence>
<dbReference type="InterPro" id="IPR052163">
    <property type="entry name" value="DGC-Regulatory_Protein"/>
</dbReference>
<evidence type="ECO:0000256" key="6">
    <source>
        <dbReference type="ARBA" id="ARBA00022840"/>
    </source>
</evidence>
<name>A0A1J5SLR7_9ZZZZ</name>
<feature type="domain" description="GGDEF" evidence="11">
    <location>
        <begin position="519"/>
        <end position="666"/>
    </location>
</feature>
<dbReference type="GO" id="GO:0016301">
    <property type="term" value="F:kinase activity"/>
    <property type="evidence" value="ECO:0007669"/>
    <property type="project" value="UniProtKB-KW"/>
</dbReference>
<dbReference type="InterPro" id="IPR029151">
    <property type="entry name" value="Sensor-like_sf"/>
</dbReference>
<dbReference type="CDD" id="cd01949">
    <property type="entry name" value="GGDEF"/>
    <property type="match status" value="1"/>
</dbReference>
<keyword evidence="7" id="KW-0902">Two-component regulatory system</keyword>
<keyword evidence="8" id="KW-1133">Transmembrane helix</keyword>
<dbReference type="GO" id="GO:0071111">
    <property type="term" value="F:cyclic-guanylate-specific phosphodiesterase activity"/>
    <property type="evidence" value="ECO:0007669"/>
    <property type="project" value="UniProtKB-EC"/>
</dbReference>
<feature type="transmembrane region" description="Helical" evidence="8">
    <location>
        <begin position="328"/>
        <end position="348"/>
    </location>
</feature>
<dbReference type="InterPro" id="IPR043128">
    <property type="entry name" value="Rev_trsase/Diguanyl_cyclase"/>
</dbReference>
<keyword evidence="3" id="KW-0808">Transferase</keyword>
<evidence type="ECO:0000313" key="12">
    <source>
        <dbReference type="EMBL" id="OIR01006.1"/>
    </source>
</evidence>
<keyword evidence="6" id="KW-0067">ATP-binding</keyword>
<dbReference type="EC" id="3.1.4.52" evidence="12"/>
<evidence type="ECO:0000256" key="4">
    <source>
        <dbReference type="ARBA" id="ARBA00022741"/>
    </source>
</evidence>
<dbReference type="GO" id="GO:0016020">
    <property type="term" value="C:membrane"/>
    <property type="evidence" value="ECO:0007669"/>
    <property type="project" value="UniProtKB-SubCell"/>
</dbReference>
<feature type="transmembrane region" description="Helical" evidence="8">
    <location>
        <begin position="20"/>
        <end position="36"/>
    </location>
</feature>
<sequence>MLSQNSQQLKHKTITYTSKCFLAIAVIIIGFATYYYQSEKTTEYTTHSIDELSTVKHEAVIAKIRLKEVWRDVILTAKEPKFEQIINHPKLDKLDNLKDLEEKLSDLATVKQDYEQIRWIDETGMERIRVNFKNNTASVTPNSELQDKSDRYYFKDTMKFDIGEVYASPLDLNIEHNAIEVPYKPTIRFATPVADQHGNKKGIIIINFIGQKFLNEVVAAIDTHINHTMLLNRNGYYLVSEHAKNNWGFMFNRDDLTLAKSNPKAWARINLSDRGQFLDEDGLWTFRTVYPAPYKQQSAQSKLQSAEYKWKIVSRLPTQELYKNSTKLGTLLIYVVTVLLSLLFWFCWRLGRYQAENAFYAIQQKIAATVFESQEGMMVTDANKVILRVNSAFTKITGFSAEDSIGKTPSIVNSGRQDATFYTAMWQSINNTGAWEGEIWNKRKSGEIYPEHRTITAIKDNAGIVTNYVTTFTDITLSKAASDKIKNLAFYDTLTHLANRRLLIDRLNQTLSLCKRNHKHAALMFLDLDNFKPLNDTHGHMVGDLLLIEVARRLESCVREVDTVARFGGDEFVVMLSELDVDRTTSLTEAKVVAEKIRTELSKPYLLTIMHDHQPDSIIEHTCTCSIGVVIFDGSENSQEALTERADNAMYDAKQAGRNQVRFYDKQV</sequence>